<keyword evidence="3" id="KW-1185">Reference proteome</keyword>
<evidence type="ECO:0000313" key="3">
    <source>
        <dbReference type="Proteomes" id="UP001139104"/>
    </source>
</evidence>
<organism evidence="2 3">
    <name type="scientific">Candidatus Rhodoblastus alkanivorans</name>
    <dbReference type="NCBI Taxonomy" id="2954117"/>
    <lineage>
        <taxon>Bacteria</taxon>
        <taxon>Pseudomonadati</taxon>
        <taxon>Pseudomonadota</taxon>
        <taxon>Alphaproteobacteria</taxon>
        <taxon>Hyphomicrobiales</taxon>
        <taxon>Rhodoblastaceae</taxon>
        <taxon>Rhodoblastus</taxon>
    </lineage>
</organism>
<name>A0ABS9Z9P5_9HYPH</name>
<evidence type="ECO:0000313" key="2">
    <source>
        <dbReference type="EMBL" id="MCI4684348.1"/>
    </source>
</evidence>
<dbReference type="InterPro" id="IPR014914">
    <property type="entry name" value="RES_dom"/>
</dbReference>
<accession>A0ABS9Z9P5</accession>
<protein>
    <submittedName>
        <fullName evidence="2">RES family NAD+ phosphorylase</fullName>
    </submittedName>
</protein>
<evidence type="ECO:0000259" key="1">
    <source>
        <dbReference type="SMART" id="SM00953"/>
    </source>
</evidence>
<sequence length="144" mass="16138">MLVGWRICRRPHADLAGAGARLVGGRWNNPGRPMLYMAATPELAALEVRVHLDLPPELIPDDYVLMSVDLDGLTIEEVPDLPADPAEFGDRWLAGRRTPILRVPSFIVPESSNLLVNPLHPDGGGRMRTVRDFSFDRRLWLPLR</sequence>
<reference evidence="2" key="1">
    <citation type="journal article" date="2022" name="ISME J.">
        <title>Identification of active gaseous-alkane degraders at natural gas seeps.</title>
        <authorList>
            <person name="Farhan Ul Haque M."/>
            <person name="Hernandez M."/>
            <person name="Crombie A.T."/>
            <person name="Murrell J.C."/>
        </authorList>
    </citation>
    <scope>NUCLEOTIDE SEQUENCE</scope>
    <source>
        <strain evidence="2">PC2</strain>
    </source>
</reference>
<comment type="caution">
    <text evidence="2">The sequence shown here is derived from an EMBL/GenBank/DDBJ whole genome shotgun (WGS) entry which is preliminary data.</text>
</comment>
<dbReference type="SMART" id="SM00953">
    <property type="entry name" value="RES"/>
    <property type="match status" value="1"/>
</dbReference>
<dbReference type="Proteomes" id="UP001139104">
    <property type="component" value="Unassembled WGS sequence"/>
</dbReference>
<dbReference type="Pfam" id="PF08808">
    <property type="entry name" value="RES"/>
    <property type="match status" value="1"/>
</dbReference>
<dbReference type="RefSeq" id="WP_243068249.1">
    <property type="nucleotide sequence ID" value="NZ_JAIVFK010000031.1"/>
</dbReference>
<gene>
    <name evidence="2" type="ORF">K2U94_16530</name>
</gene>
<dbReference type="EMBL" id="JAIVFP010000001">
    <property type="protein sequence ID" value="MCI4684348.1"/>
    <property type="molecule type" value="Genomic_DNA"/>
</dbReference>
<proteinExistence type="predicted"/>
<feature type="domain" description="RES" evidence="1">
    <location>
        <begin position="14"/>
        <end position="130"/>
    </location>
</feature>